<name>A0A160TCZ8_9ZZZZ</name>
<gene>
    <name evidence="1" type="ORF">MGWOODY_Tha1974</name>
</gene>
<evidence type="ECO:0000313" key="1">
    <source>
        <dbReference type="EMBL" id="CUS41508.1"/>
    </source>
</evidence>
<dbReference type="AlphaFoldDB" id="A0A160TCZ8"/>
<dbReference type="EMBL" id="CZQC01000044">
    <property type="protein sequence ID" value="CUS41508.1"/>
    <property type="molecule type" value="Genomic_DNA"/>
</dbReference>
<accession>A0A160TCZ8</accession>
<sequence>MSEQCAVLHRIQSDLSLIFKWSVIALSLFLVGAPVQAAVYVTSGIMYTEWDDTAGSSELAVPVRVRKTGSNYSISAGSYWIEADEYSGAGDLVVAASLYDIFYAPSVNVGMNLQGSIKFPTASDDIGTGEFDQQVGFSLYHLRDNITWYGSGDYRFNGDNNDFEYPDTLLLSFGFIARPKENISLGIFYDIEQDQSVSSSVDTQLFLFVGAKLTKLITLRPFTSISLSSSDTSEFSAGVFIDVQMSSQ</sequence>
<protein>
    <submittedName>
        <fullName evidence="1">Uncharacterized protein</fullName>
    </submittedName>
</protein>
<reference evidence="1" key="1">
    <citation type="submission" date="2015-10" db="EMBL/GenBank/DDBJ databases">
        <authorList>
            <person name="Gilbert D.G."/>
        </authorList>
    </citation>
    <scope>NUCLEOTIDE SEQUENCE</scope>
</reference>
<proteinExistence type="predicted"/>
<organism evidence="1">
    <name type="scientific">hydrothermal vent metagenome</name>
    <dbReference type="NCBI Taxonomy" id="652676"/>
    <lineage>
        <taxon>unclassified sequences</taxon>
        <taxon>metagenomes</taxon>
        <taxon>ecological metagenomes</taxon>
    </lineage>
</organism>
<dbReference type="Pfam" id="PF13557">
    <property type="entry name" value="Phenol_MetA_deg"/>
    <property type="match status" value="1"/>
</dbReference>
<dbReference type="InterPro" id="IPR025737">
    <property type="entry name" value="FApF"/>
</dbReference>